<dbReference type="AlphaFoldDB" id="F9DGH5"/>
<protein>
    <submittedName>
        <fullName evidence="5">Tetratricopeptide (TPR) domain protein</fullName>
    </submittedName>
</protein>
<dbReference type="PANTHER" id="PTHR44943:SF4">
    <property type="entry name" value="TPR REPEAT-CONTAINING PROTEIN MJ0798"/>
    <property type="match status" value="1"/>
</dbReference>
<dbReference type="PANTHER" id="PTHR44943">
    <property type="entry name" value="CELLULOSE SYNTHASE OPERON PROTEIN C"/>
    <property type="match status" value="1"/>
</dbReference>
<reference evidence="5 6" key="1">
    <citation type="submission" date="2011-04" db="EMBL/GenBank/DDBJ databases">
        <authorList>
            <person name="Muzny D."/>
            <person name="Qin X."/>
            <person name="Deng J."/>
            <person name="Jiang H."/>
            <person name="Liu Y."/>
            <person name="Qu J."/>
            <person name="Song X.-Z."/>
            <person name="Zhang L."/>
            <person name="Thornton R."/>
            <person name="Coyle M."/>
            <person name="Francisco L."/>
            <person name="Jackson L."/>
            <person name="Javaid M."/>
            <person name="Korchina V."/>
            <person name="Kovar C."/>
            <person name="Mata R."/>
            <person name="Mathew T."/>
            <person name="Ngo R."/>
            <person name="Nguyen L."/>
            <person name="Nguyen N."/>
            <person name="Okwuonu G."/>
            <person name="Ongeri F."/>
            <person name="Pham C."/>
            <person name="Simmons D."/>
            <person name="Wilczek-Boney K."/>
            <person name="Hale W."/>
            <person name="Jakkamsetti A."/>
            <person name="Pham P."/>
            <person name="Ruth R."/>
            <person name="San Lucas F."/>
            <person name="Warren J."/>
            <person name="Zhang J."/>
            <person name="Zhao Z."/>
            <person name="Zhou C."/>
            <person name="Zhu D."/>
            <person name="Lee S."/>
            <person name="Bess C."/>
            <person name="Blankenburg K."/>
            <person name="Forbes L."/>
            <person name="Fu Q."/>
            <person name="Gubbala S."/>
            <person name="Hirani K."/>
            <person name="Jayaseelan J.C."/>
            <person name="Lara F."/>
            <person name="Munidasa M."/>
            <person name="Palculict T."/>
            <person name="Patil S."/>
            <person name="Pu L.-L."/>
            <person name="Saada N."/>
            <person name="Tang L."/>
            <person name="Weissenberger G."/>
            <person name="Zhu Y."/>
            <person name="Hemphill L."/>
            <person name="Shang Y."/>
            <person name="Youmans B."/>
            <person name="Ayvaz T."/>
            <person name="Ross M."/>
            <person name="Santibanez J."/>
            <person name="Aqrawi P."/>
            <person name="Gross S."/>
            <person name="Joshi V."/>
            <person name="Fowler G."/>
            <person name="Nazareth L."/>
            <person name="Reid J."/>
            <person name="Worley K."/>
            <person name="Petrosino J."/>
            <person name="Highlander S."/>
            <person name="Gibbs R."/>
        </authorList>
    </citation>
    <scope>NUCLEOTIDE SEQUENCE [LARGE SCALE GENOMIC DNA]</scope>
    <source>
        <strain evidence="5 6">ATCC 700821</strain>
    </source>
</reference>
<evidence type="ECO:0000313" key="5">
    <source>
        <dbReference type="EMBL" id="EGQ20293.1"/>
    </source>
</evidence>
<gene>
    <name evidence="5" type="ORF">HMPREF9144_0765</name>
</gene>
<dbReference type="Pfam" id="PF14559">
    <property type="entry name" value="TPR_19"/>
    <property type="match status" value="1"/>
</dbReference>
<dbReference type="Proteomes" id="UP000004123">
    <property type="component" value="Unassembled WGS sequence"/>
</dbReference>
<dbReference type="InterPro" id="IPR051685">
    <property type="entry name" value="Ycf3/AcsC/BcsC/TPR_MFPF"/>
</dbReference>
<evidence type="ECO:0000256" key="1">
    <source>
        <dbReference type="ARBA" id="ARBA00022737"/>
    </source>
</evidence>
<dbReference type="InterPro" id="IPR019734">
    <property type="entry name" value="TPR_rpt"/>
</dbReference>
<dbReference type="Pfam" id="PF13181">
    <property type="entry name" value="TPR_8"/>
    <property type="match status" value="1"/>
</dbReference>
<comment type="caution">
    <text evidence="5">The sequence shown here is derived from an EMBL/GenBank/DDBJ whole genome shotgun (WGS) entry which is preliminary data.</text>
</comment>
<dbReference type="EMBL" id="AFPY01000032">
    <property type="protein sequence ID" value="EGQ20293.1"/>
    <property type="molecule type" value="Genomic_DNA"/>
</dbReference>
<keyword evidence="2 3" id="KW-0802">TPR repeat</keyword>
<dbReference type="HOGENOM" id="CLU_032900_2_0_10"/>
<name>F9DGH5_9BACT</name>
<dbReference type="SUPFAM" id="SSF48452">
    <property type="entry name" value="TPR-like"/>
    <property type="match status" value="2"/>
</dbReference>
<sequence>MLINNRKKIMKTKKYLLVGALILSLSTPAIAQNDSYKAALNPIISAIEAAPNDVNAGKDLIKDYLKTYKKDEQALTALGNVYLAQRNFAEAMKIANSIVSNKKMNGTLGYLLLGDIVALQDSVGNAGAAAQNYATAISLDPHNVAAYERYAKVYRHVNPQVSVQKLEELRQVEPNYPVEATAAEIMLGDGKYAEALSWFDKANRANLTEDNFYKYGYTAFILRKHDKVLEVVEDGLKRFPNSEYIARVGMMSAVEKGDYAKALNFANQMFAGNGKKVANDYAVYGKALAGNKEYDKALENLNKALDMDKNNFEPMKTIAEIYAAQGNGDKALQVQMDYLAKNPNANSNDWAKLASTWVDKASTETDKTLKADYLDKAIAIYDQMAVKFPSISDWIWSNQANAAQMKNDADKVADIYKKIAAFEEAKPNLDADSKAYLEQVYYGLGYYYSKLGNAEMAKQYFNKVLSVNPNNENAKKALGL</sequence>
<dbReference type="Gene3D" id="1.25.40.10">
    <property type="entry name" value="Tetratricopeptide repeat domain"/>
    <property type="match status" value="2"/>
</dbReference>
<evidence type="ECO:0000313" key="6">
    <source>
        <dbReference type="Proteomes" id="UP000004123"/>
    </source>
</evidence>
<evidence type="ECO:0000256" key="2">
    <source>
        <dbReference type="ARBA" id="ARBA00022803"/>
    </source>
</evidence>
<feature type="repeat" description="TPR" evidence="3">
    <location>
        <begin position="278"/>
        <end position="311"/>
    </location>
</feature>
<feature type="signal peptide" evidence="4">
    <location>
        <begin position="1"/>
        <end position="31"/>
    </location>
</feature>
<feature type="chain" id="PRO_5003381776" evidence="4">
    <location>
        <begin position="32"/>
        <end position="480"/>
    </location>
</feature>
<keyword evidence="1" id="KW-0677">Repeat</keyword>
<dbReference type="PROSITE" id="PS50293">
    <property type="entry name" value="TPR_REGION"/>
    <property type="match status" value="1"/>
</dbReference>
<keyword evidence="4" id="KW-0732">Signal</keyword>
<dbReference type="STRING" id="997353.HMPREF9144_0765"/>
<organism evidence="5 6">
    <name type="scientific">Prevotella pallens ATCC 700821</name>
    <dbReference type="NCBI Taxonomy" id="997353"/>
    <lineage>
        <taxon>Bacteria</taxon>
        <taxon>Pseudomonadati</taxon>
        <taxon>Bacteroidota</taxon>
        <taxon>Bacteroidia</taxon>
        <taxon>Bacteroidales</taxon>
        <taxon>Prevotellaceae</taxon>
        <taxon>Prevotella</taxon>
    </lineage>
</organism>
<proteinExistence type="predicted"/>
<evidence type="ECO:0000256" key="3">
    <source>
        <dbReference type="PROSITE-ProRule" id="PRU00339"/>
    </source>
</evidence>
<accession>F9DGH5</accession>
<dbReference type="eggNOG" id="COG0457">
    <property type="taxonomic scope" value="Bacteria"/>
</dbReference>
<dbReference type="SMART" id="SM00028">
    <property type="entry name" value="TPR"/>
    <property type="match status" value="4"/>
</dbReference>
<evidence type="ECO:0000256" key="4">
    <source>
        <dbReference type="SAM" id="SignalP"/>
    </source>
</evidence>
<dbReference type="InterPro" id="IPR011990">
    <property type="entry name" value="TPR-like_helical_dom_sf"/>
</dbReference>
<dbReference type="PROSITE" id="PS50005">
    <property type="entry name" value="TPR"/>
    <property type="match status" value="2"/>
</dbReference>
<feature type="repeat" description="TPR" evidence="3">
    <location>
        <begin position="438"/>
        <end position="471"/>
    </location>
</feature>